<dbReference type="PROSITE" id="PS50053">
    <property type="entry name" value="UBIQUITIN_2"/>
    <property type="match status" value="1"/>
</dbReference>
<dbReference type="VEuPathDB" id="CryptoDB:Cvel_25387"/>
<name>A0A0G4H998_9ALVE</name>
<protein>
    <recommendedName>
        <fullName evidence="1">Ubiquitin-like domain-containing protein</fullName>
    </recommendedName>
</protein>
<dbReference type="EMBL" id="CDMZ01002060">
    <property type="protein sequence ID" value="CEM40545.1"/>
    <property type="molecule type" value="Genomic_DNA"/>
</dbReference>
<dbReference type="AlphaFoldDB" id="A0A0G4H998"/>
<dbReference type="InterPro" id="IPR000626">
    <property type="entry name" value="Ubiquitin-like_dom"/>
</dbReference>
<proteinExistence type="predicted"/>
<feature type="domain" description="Ubiquitin-like" evidence="1">
    <location>
        <begin position="73"/>
        <end position="122"/>
    </location>
</feature>
<reference evidence="2" key="1">
    <citation type="submission" date="2014-11" db="EMBL/GenBank/DDBJ databases">
        <authorList>
            <person name="Otto D Thomas"/>
            <person name="Naeem Raeece"/>
        </authorList>
    </citation>
    <scope>NUCLEOTIDE SEQUENCE</scope>
</reference>
<evidence type="ECO:0000313" key="2">
    <source>
        <dbReference type="EMBL" id="CEM40545.1"/>
    </source>
</evidence>
<dbReference type="SUPFAM" id="SSF54236">
    <property type="entry name" value="Ubiquitin-like"/>
    <property type="match status" value="1"/>
</dbReference>
<accession>A0A0G4H998</accession>
<organism evidence="2">
    <name type="scientific">Chromera velia CCMP2878</name>
    <dbReference type="NCBI Taxonomy" id="1169474"/>
    <lineage>
        <taxon>Eukaryota</taxon>
        <taxon>Sar</taxon>
        <taxon>Alveolata</taxon>
        <taxon>Colpodellida</taxon>
        <taxon>Chromeraceae</taxon>
        <taxon>Chromera</taxon>
    </lineage>
</organism>
<gene>
    <name evidence="2" type="ORF">Cvel_25387</name>
</gene>
<evidence type="ECO:0000259" key="1">
    <source>
        <dbReference type="PROSITE" id="PS50053"/>
    </source>
</evidence>
<dbReference type="Gene3D" id="3.10.20.90">
    <property type="entry name" value="Phosphatidylinositol 3-kinase Catalytic Subunit, Chain A, domain 1"/>
    <property type="match status" value="1"/>
</dbReference>
<dbReference type="InterPro" id="IPR029071">
    <property type="entry name" value="Ubiquitin-like_domsf"/>
</dbReference>
<dbReference type="Pfam" id="PF00240">
    <property type="entry name" value="ubiquitin"/>
    <property type="match status" value="1"/>
</dbReference>
<sequence length="373" mass="41954">MVGRRETRMVDGGRCILEFEGFCRECRDSVEEEELSLLYEYANSVLCPVLLEAREAKGGMDVGPGGMRDLEEGSIDVVLLNGETFKIRFRNDKKIKDVKEEIRRKSQIPVHRQRLVFSGQAISPPEGSSEETTEWRNAEPHVPFGSTLQLVILLYTEEQDRGFGGPLGALTGGAAAGGGVGETVEEINFVMTWTHGEKRDYGDGRMKLRYLNGTCIVYDSHVNQMGICDFQNVRGLSGIVHSGPANEWNASQVMTVRLRQVSRDARFLFFSLSDSRSFRRGDLSYFRDPAVQLTDARTGRDLSGRESVRRGGTMGCVLICVAWRRDRVAPWRVEVIDSPCRANFGVYDQLEQLCESMCDRIKAREVEGRDVNF</sequence>
<dbReference type="Gene3D" id="2.60.60.30">
    <property type="entry name" value="sav2460 like domains"/>
    <property type="match status" value="1"/>
</dbReference>
<dbReference type="CDD" id="cd17039">
    <property type="entry name" value="Ubl_ubiquitin_like"/>
    <property type="match status" value="1"/>
</dbReference>